<evidence type="ECO:0000313" key="1">
    <source>
        <dbReference type="EMBL" id="GKH03013.1"/>
    </source>
</evidence>
<dbReference type="AlphaFoldDB" id="A0A174RPL9"/>
<name>A0A174RPL9_9FIRM</name>
<organism evidence="1 4">
    <name type="scientific">Hungatella hathewayi</name>
    <dbReference type="NCBI Taxonomy" id="154046"/>
    <lineage>
        <taxon>Bacteria</taxon>
        <taxon>Bacillati</taxon>
        <taxon>Bacillota</taxon>
        <taxon>Clostridia</taxon>
        <taxon>Lachnospirales</taxon>
        <taxon>Lachnospiraceae</taxon>
        <taxon>Hungatella</taxon>
    </lineage>
</organism>
<dbReference type="Proteomes" id="UP000434223">
    <property type="component" value="Unassembled WGS sequence"/>
</dbReference>
<dbReference type="GeneID" id="93149240"/>
<evidence type="ECO:0000313" key="3">
    <source>
        <dbReference type="Proteomes" id="UP000434223"/>
    </source>
</evidence>
<dbReference type="EMBL" id="BQNJ01000002">
    <property type="protein sequence ID" value="GKH03013.1"/>
    <property type="molecule type" value="Genomic_DNA"/>
</dbReference>
<dbReference type="OrthoDB" id="1851235at2"/>
<evidence type="ECO:0000313" key="4">
    <source>
        <dbReference type="Proteomes" id="UP001055091"/>
    </source>
</evidence>
<gene>
    <name evidence="1" type="ORF">CE91St55_49940</name>
    <name evidence="2" type="ORF">GNE07_13585</name>
</gene>
<reference evidence="2 3" key="1">
    <citation type="submission" date="2019-09" db="EMBL/GenBank/DDBJ databases">
        <title>Draft genome sequencing of Hungatella hathewayi 123Y-2.</title>
        <authorList>
            <person name="Lv Q."/>
            <person name="Li S."/>
        </authorList>
    </citation>
    <scope>NUCLEOTIDE SEQUENCE [LARGE SCALE GENOMIC DNA]</scope>
    <source>
        <strain evidence="2 3">123Y-2</strain>
    </source>
</reference>
<dbReference type="RefSeq" id="WP_006776786.1">
    <property type="nucleotide sequence ID" value="NZ_BQNJ01000002.1"/>
</dbReference>
<sequence>MIVMVCIDDHNGMMFNHRRQSRDRAVIERVLRCAESSRLWMSEYSYRLFPGESRDQLAVGPDFLERAGRGEYCFVEDRDILPYEAELEAIVLFRWNRSYPADFYFPVEILSRGWSMTESEEFEGSSHEKIIKEVYKR</sequence>
<reference evidence="1" key="2">
    <citation type="submission" date="2022-01" db="EMBL/GenBank/DDBJ databases">
        <title>Novel bile acid biosynthetic pathways are enriched in the microbiome of centenarians.</title>
        <authorList>
            <person name="Sato Y."/>
            <person name="Atarashi K."/>
            <person name="Plichta R.D."/>
            <person name="Arai Y."/>
            <person name="Sasajima S."/>
            <person name="Kearney M.S."/>
            <person name="Suda W."/>
            <person name="Takeshita K."/>
            <person name="Sasaki T."/>
            <person name="Okamoto S."/>
            <person name="Skelly N.A."/>
            <person name="Okamura Y."/>
            <person name="Vlamakis H."/>
            <person name="Li Y."/>
            <person name="Tanoue T."/>
            <person name="Takei H."/>
            <person name="Nittono H."/>
            <person name="Narushima S."/>
            <person name="Irie J."/>
            <person name="Itoh H."/>
            <person name="Moriya K."/>
            <person name="Sugiura Y."/>
            <person name="Suematsu M."/>
            <person name="Moritoki N."/>
            <person name="Shibata S."/>
            <person name="Littman R.D."/>
            <person name="Fischbach A.M."/>
            <person name="Uwamino Y."/>
            <person name="Inoue T."/>
            <person name="Honda A."/>
            <person name="Hattori M."/>
            <person name="Murai T."/>
            <person name="Xavier J.R."/>
            <person name="Hirose N."/>
            <person name="Honda K."/>
        </authorList>
    </citation>
    <scope>NUCLEOTIDE SEQUENCE</scope>
    <source>
        <strain evidence="1">CE91-St55</strain>
    </source>
</reference>
<proteinExistence type="predicted"/>
<protein>
    <submittedName>
        <fullName evidence="2">Ribonuclease Z</fullName>
    </submittedName>
</protein>
<evidence type="ECO:0000313" key="2">
    <source>
        <dbReference type="EMBL" id="MUB64088.1"/>
    </source>
</evidence>
<accession>A0A174RPL9</accession>
<comment type="caution">
    <text evidence="1">The sequence shown here is derived from an EMBL/GenBank/DDBJ whole genome shotgun (WGS) entry which is preliminary data.</text>
</comment>
<dbReference type="EMBL" id="WNME01000008">
    <property type="protein sequence ID" value="MUB64088.1"/>
    <property type="molecule type" value="Genomic_DNA"/>
</dbReference>
<dbReference type="Proteomes" id="UP001055091">
    <property type="component" value="Unassembled WGS sequence"/>
</dbReference>